<dbReference type="Proteomes" id="UP000272690">
    <property type="component" value="Chromosome"/>
</dbReference>
<dbReference type="InterPro" id="IPR051783">
    <property type="entry name" value="NAD(P)-dependent_oxidoreduct"/>
</dbReference>
<reference evidence="1 2" key="1">
    <citation type="submission" date="2018-12" db="EMBL/GenBank/DDBJ databases">
        <authorList>
            <consortium name="Pathogen Informatics"/>
        </authorList>
    </citation>
    <scope>NUCLEOTIDE SEQUENCE [LARGE SCALE GENOMIC DNA]</scope>
    <source>
        <strain evidence="1 2">NCTC5906</strain>
    </source>
</reference>
<evidence type="ECO:0000313" key="1">
    <source>
        <dbReference type="EMBL" id="VEF41722.1"/>
    </source>
</evidence>
<proteinExistence type="predicted"/>
<dbReference type="GeneID" id="49635024"/>
<dbReference type="PANTHER" id="PTHR48079">
    <property type="entry name" value="PROTEIN YEEZ"/>
    <property type="match status" value="1"/>
</dbReference>
<dbReference type="RefSeq" id="WP_005703716.1">
    <property type="nucleotide sequence ID" value="NZ_AEWB02000014.1"/>
</dbReference>
<dbReference type="InterPro" id="IPR036291">
    <property type="entry name" value="NAD(P)-bd_dom_sf"/>
</dbReference>
<protein>
    <recommendedName>
        <fullName evidence="3">NAD dependent epimerase/dehydratase family</fullName>
    </recommendedName>
</protein>
<dbReference type="GO" id="GO:0005737">
    <property type="term" value="C:cytoplasm"/>
    <property type="evidence" value="ECO:0007669"/>
    <property type="project" value="TreeGrafter"/>
</dbReference>
<dbReference type="PANTHER" id="PTHR48079:SF6">
    <property type="entry name" value="NAD(P)-BINDING DOMAIN-CONTAINING PROTEIN-RELATED"/>
    <property type="match status" value="1"/>
</dbReference>
<dbReference type="Gene3D" id="3.40.50.720">
    <property type="entry name" value="NAD(P)-binding Rossmann-like Domain"/>
    <property type="match status" value="1"/>
</dbReference>
<sequence>MRSVAIVGLGWLGLPLARHLKNLGWDVKGTKRTHEGVEQMRLMRLEAYHLELTPEINADPDDVSALLNVDSLIINIPPSQYFFDLNQYVQSVQNLVNEALLHGVSHIIFISSTSVFPDISAYFDESVTPQPDSDIGRALVEIENGLAQMQDIDCDIIRFAGLVGNDRHPIYSLAGKQELKCGHSPVNLVHLDDCARAIQLLLETPGGYRLYHLAAPIHPTREEYYRHAAEKYALELPHFISTDQDPQRIIMAEKICNELEFVYQYPDPNLMLTTEE</sequence>
<dbReference type="EMBL" id="LR134327">
    <property type="protein sequence ID" value="VEF41722.1"/>
    <property type="molecule type" value="Genomic_DNA"/>
</dbReference>
<name>A0A3S5ECP8_AGGAP</name>
<dbReference type="AlphaFoldDB" id="A0A3S5ECP8"/>
<dbReference type="GO" id="GO:0004029">
    <property type="term" value="F:aldehyde dehydrogenase (NAD+) activity"/>
    <property type="evidence" value="ECO:0007669"/>
    <property type="project" value="TreeGrafter"/>
</dbReference>
<accession>A0A3S5ECP8</accession>
<dbReference type="CDD" id="cd05266">
    <property type="entry name" value="SDR_a4"/>
    <property type="match status" value="1"/>
</dbReference>
<evidence type="ECO:0008006" key="3">
    <source>
        <dbReference type="Google" id="ProtNLM"/>
    </source>
</evidence>
<gene>
    <name evidence="1" type="primary">yeeZ</name>
    <name evidence="1" type="ORF">NCTC5906_00600</name>
</gene>
<evidence type="ECO:0000313" key="2">
    <source>
        <dbReference type="Proteomes" id="UP000272690"/>
    </source>
</evidence>
<dbReference type="OrthoDB" id="751203at2"/>
<organism evidence="1 2">
    <name type="scientific">Aggregatibacter aphrophilus ATCC 33389</name>
    <dbReference type="NCBI Taxonomy" id="985008"/>
    <lineage>
        <taxon>Bacteria</taxon>
        <taxon>Pseudomonadati</taxon>
        <taxon>Pseudomonadota</taxon>
        <taxon>Gammaproteobacteria</taxon>
        <taxon>Pasteurellales</taxon>
        <taxon>Pasteurellaceae</taxon>
        <taxon>Aggregatibacter</taxon>
    </lineage>
</organism>
<dbReference type="SUPFAM" id="SSF51735">
    <property type="entry name" value="NAD(P)-binding Rossmann-fold domains"/>
    <property type="match status" value="1"/>
</dbReference>